<evidence type="ECO:0000256" key="6">
    <source>
        <dbReference type="PROSITE-ProRule" id="PRU00169"/>
    </source>
</evidence>
<dbReference type="GO" id="GO:0000160">
    <property type="term" value="P:phosphorelay signal transduction system"/>
    <property type="evidence" value="ECO:0007669"/>
    <property type="project" value="UniProtKB-KW"/>
</dbReference>
<dbReference type="InterPro" id="IPR000792">
    <property type="entry name" value="Tscrpt_reg_LuxR_C"/>
</dbReference>
<evidence type="ECO:0000259" key="7">
    <source>
        <dbReference type="PROSITE" id="PS50043"/>
    </source>
</evidence>
<feature type="domain" description="HTH luxR-type" evidence="7">
    <location>
        <begin position="138"/>
        <end position="203"/>
    </location>
</feature>
<evidence type="ECO:0000313" key="10">
    <source>
        <dbReference type="Proteomes" id="UP000054717"/>
    </source>
</evidence>
<keyword evidence="1 6" id="KW-0597">Phosphoprotein</keyword>
<sequence>MIDLEPVVFVVDDDDAVRRALCRLIGSAGYGVQGFACASEFLAFELASGRPACLVLDVRLPDFSGLELQQRLNRAGAALPIVFITGHGDIPMTVTAMKAGAADFLEKPVSEHDLLRAIDVALARSREALSDSVEIDAIRLRLTKLTPREREVFALVVKGRLNKQVASELGTVEKTIKVHRARVMEKMGAHSLAELVRISDKVGDLSIRSMQGSSD</sequence>
<dbReference type="PANTHER" id="PTHR44688:SF16">
    <property type="entry name" value="DNA-BINDING TRANSCRIPTIONAL ACTIVATOR DEVR_DOSR"/>
    <property type="match status" value="1"/>
</dbReference>
<dbReference type="InterPro" id="IPR011006">
    <property type="entry name" value="CheY-like_superfamily"/>
</dbReference>
<dbReference type="Pfam" id="PF00072">
    <property type="entry name" value="Response_reg"/>
    <property type="match status" value="1"/>
</dbReference>
<proteinExistence type="predicted"/>
<dbReference type="STRING" id="326475.AWB66_00395"/>
<evidence type="ECO:0000313" key="9">
    <source>
        <dbReference type="EMBL" id="SAL12628.1"/>
    </source>
</evidence>
<keyword evidence="10" id="KW-1185">Reference proteome</keyword>
<dbReference type="Proteomes" id="UP000054717">
    <property type="component" value="Unassembled WGS sequence"/>
</dbReference>
<accession>A0A158EYL7</accession>
<evidence type="ECO:0000256" key="5">
    <source>
        <dbReference type="ARBA" id="ARBA00023163"/>
    </source>
</evidence>
<keyword evidence="5" id="KW-0804">Transcription</keyword>
<reference evidence="9" key="1">
    <citation type="submission" date="2016-01" db="EMBL/GenBank/DDBJ databases">
        <authorList>
            <person name="Peeters Charlotte."/>
        </authorList>
    </citation>
    <scope>NUCLEOTIDE SEQUENCE</scope>
    <source>
        <strain evidence="9">LMG 22936</strain>
    </source>
</reference>
<feature type="modified residue" description="4-aspartylphosphate" evidence="6">
    <location>
        <position position="57"/>
    </location>
</feature>
<dbReference type="InterPro" id="IPR036388">
    <property type="entry name" value="WH-like_DNA-bd_sf"/>
</dbReference>
<dbReference type="FunFam" id="3.40.50.2300:FF:000018">
    <property type="entry name" value="DNA-binding transcriptional regulator NtrC"/>
    <property type="match status" value="1"/>
</dbReference>
<comment type="caution">
    <text evidence="9">The sequence shown here is derived from an EMBL/GenBank/DDBJ whole genome shotgun (WGS) entry which is preliminary data.</text>
</comment>
<dbReference type="GO" id="GO:0006355">
    <property type="term" value="P:regulation of DNA-templated transcription"/>
    <property type="evidence" value="ECO:0007669"/>
    <property type="project" value="InterPro"/>
</dbReference>
<gene>
    <name evidence="9" type="ORF">AWB66_00395</name>
</gene>
<dbReference type="PROSITE" id="PS50043">
    <property type="entry name" value="HTH_LUXR_2"/>
    <property type="match status" value="1"/>
</dbReference>
<keyword evidence="4" id="KW-0238">DNA-binding</keyword>
<dbReference type="PRINTS" id="PR00038">
    <property type="entry name" value="HTHLUXR"/>
</dbReference>
<feature type="domain" description="Response regulatory" evidence="8">
    <location>
        <begin position="7"/>
        <end position="122"/>
    </location>
</feature>
<evidence type="ECO:0000256" key="2">
    <source>
        <dbReference type="ARBA" id="ARBA00023012"/>
    </source>
</evidence>
<dbReference type="SMART" id="SM00448">
    <property type="entry name" value="REC"/>
    <property type="match status" value="1"/>
</dbReference>
<evidence type="ECO:0000256" key="4">
    <source>
        <dbReference type="ARBA" id="ARBA00023125"/>
    </source>
</evidence>
<evidence type="ECO:0000259" key="8">
    <source>
        <dbReference type="PROSITE" id="PS50110"/>
    </source>
</evidence>
<name>A0A158EYL7_9BURK</name>
<dbReference type="Gene3D" id="3.40.50.2300">
    <property type="match status" value="1"/>
</dbReference>
<dbReference type="EMBL" id="FCNZ02000001">
    <property type="protein sequence ID" value="SAL12628.1"/>
    <property type="molecule type" value="Genomic_DNA"/>
</dbReference>
<dbReference type="RefSeq" id="WP_087628568.1">
    <property type="nucleotide sequence ID" value="NZ_FCNZ02000001.1"/>
</dbReference>
<dbReference type="Pfam" id="PF00196">
    <property type="entry name" value="GerE"/>
    <property type="match status" value="1"/>
</dbReference>
<dbReference type="AlphaFoldDB" id="A0A158EYL7"/>
<dbReference type="SUPFAM" id="SSF52172">
    <property type="entry name" value="CheY-like"/>
    <property type="match status" value="1"/>
</dbReference>
<dbReference type="Gene3D" id="1.10.10.10">
    <property type="entry name" value="Winged helix-like DNA-binding domain superfamily/Winged helix DNA-binding domain"/>
    <property type="match status" value="1"/>
</dbReference>
<dbReference type="SMART" id="SM00421">
    <property type="entry name" value="HTH_LUXR"/>
    <property type="match status" value="1"/>
</dbReference>
<evidence type="ECO:0000256" key="3">
    <source>
        <dbReference type="ARBA" id="ARBA00023015"/>
    </source>
</evidence>
<keyword evidence="2" id="KW-0902">Two-component regulatory system</keyword>
<dbReference type="CDD" id="cd06170">
    <property type="entry name" value="LuxR_C_like"/>
    <property type="match status" value="1"/>
</dbReference>
<dbReference type="GO" id="GO:0003677">
    <property type="term" value="F:DNA binding"/>
    <property type="evidence" value="ECO:0007669"/>
    <property type="project" value="UniProtKB-KW"/>
</dbReference>
<keyword evidence="3" id="KW-0805">Transcription regulation</keyword>
<dbReference type="InterPro" id="IPR001789">
    <property type="entry name" value="Sig_transdc_resp-reg_receiver"/>
</dbReference>
<organism evidence="9 10">
    <name type="scientific">Caballeronia telluris</name>
    <dbReference type="NCBI Taxonomy" id="326475"/>
    <lineage>
        <taxon>Bacteria</taxon>
        <taxon>Pseudomonadati</taxon>
        <taxon>Pseudomonadota</taxon>
        <taxon>Betaproteobacteria</taxon>
        <taxon>Burkholderiales</taxon>
        <taxon>Burkholderiaceae</taxon>
        <taxon>Caballeronia</taxon>
    </lineage>
</organism>
<evidence type="ECO:0000256" key="1">
    <source>
        <dbReference type="ARBA" id="ARBA00022553"/>
    </source>
</evidence>
<protein>
    <submittedName>
        <fullName evidence="9">Two component LuxR family transcriptional regulator</fullName>
    </submittedName>
</protein>
<dbReference type="PROSITE" id="PS50110">
    <property type="entry name" value="RESPONSE_REGULATORY"/>
    <property type="match status" value="1"/>
</dbReference>
<dbReference type="PANTHER" id="PTHR44688">
    <property type="entry name" value="DNA-BINDING TRANSCRIPTIONAL ACTIVATOR DEVR_DOSR"/>
    <property type="match status" value="1"/>
</dbReference>